<dbReference type="GO" id="GO:0065002">
    <property type="term" value="P:intracellular protein transmembrane transport"/>
    <property type="evidence" value="ECO:0007669"/>
    <property type="project" value="UniProtKB-UniRule"/>
</dbReference>
<dbReference type="GO" id="GO:0005886">
    <property type="term" value="C:plasma membrane"/>
    <property type="evidence" value="ECO:0007669"/>
    <property type="project" value="UniProtKB-SubCell"/>
</dbReference>
<dbReference type="KEGG" id="sace:GIY23_20130"/>
<keyword evidence="7 10" id="KW-0811">Translocation</keyword>
<feature type="transmembrane region" description="Helical" evidence="10">
    <location>
        <begin position="362"/>
        <end position="388"/>
    </location>
</feature>
<dbReference type="AlphaFoldDB" id="A0A5Q3QC91"/>
<comment type="caution">
    <text evidence="10">Lacks conserved residue(s) required for the propagation of feature annotation.</text>
</comment>
<evidence type="ECO:0000256" key="13">
    <source>
        <dbReference type="RuleBase" id="RU004349"/>
    </source>
</evidence>
<dbReference type="GO" id="GO:0006605">
    <property type="term" value="P:protein targeting"/>
    <property type="evidence" value="ECO:0007669"/>
    <property type="project" value="UniProtKB-UniRule"/>
</dbReference>
<feature type="transmembrane region" description="Helical" evidence="10">
    <location>
        <begin position="156"/>
        <end position="177"/>
    </location>
</feature>
<dbReference type="NCBIfam" id="TIGR00967">
    <property type="entry name" value="3a0501s007"/>
    <property type="match status" value="1"/>
</dbReference>
<comment type="subunit">
    <text evidence="10">Component of the Sec protein translocase complex. Heterotrimer consisting of SecY, SecE and SecG subunits. The heterotrimers can form oligomers, although 1 heterotrimer is thought to be able to translocate proteins. Interacts with the ribosome. Interacts with SecDF, and other proteins may be involved. Interacts with SecA.</text>
</comment>
<comment type="subcellular location">
    <subcellularLocation>
        <location evidence="10">Cell membrane</location>
        <topology evidence="10">Multi-pass membrane protein</topology>
    </subcellularLocation>
    <subcellularLocation>
        <location evidence="1 12">Membrane</location>
        <topology evidence="1 12">Multi-pass membrane protein</topology>
    </subcellularLocation>
</comment>
<dbReference type="EMBL" id="CP045929">
    <property type="protein sequence ID" value="QGK71510.1"/>
    <property type="molecule type" value="Genomic_DNA"/>
</dbReference>
<feature type="transmembrane region" description="Helical" evidence="10">
    <location>
        <begin position="400"/>
        <end position="418"/>
    </location>
</feature>
<evidence type="ECO:0000256" key="4">
    <source>
        <dbReference type="ARBA" id="ARBA00022692"/>
    </source>
</evidence>
<organism evidence="14 15">
    <name type="scientific">Allosaccharopolyspora coralli</name>
    <dbReference type="NCBI Taxonomy" id="2665642"/>
    <lineage>
        <taxon>Bacteria</taxon>
        <taxon>Bacillati</taxon>
        <taxon>Actinomycetota</taxon>
        <taxon>Actinomycetes</taxon>
        <taxon>Pseudonocardiales</taxon>
        <taxon>Pseudonocardiaceae</taxon>
        <taxon>Allosaccharopolyspora</taxon>
    </lineage>
</organism>
<feature type="transmembrane region" description="Helical" evidence="10">
    <location>
        <begin position="184"/>
        <end position="203"/>
    </location>
</feature>
<keyword evidence="10" id="KW-1003">Cell membrane</keyword>
<evidence type="ECO:0000256" key="5">
    <source>
        <dbReference type="ARBA" id="ARBA00022927"/>
    </source>
</evidence>
<comment type="function">
    <text evidence="10 11">The central subunit of the protein translocation channel SecYEG. Consists of two halves formed by TMs 1-5 and 6-10. These two domains form a lateral gate at the front which open onto the bilayer between TMs 2 and 7, and are clamped together by SecE at the back. The channel is closed by both a pore ring composed of hydrophobic SecY resides and a short helix (helix 2A) on the extracellular side of the membrane which forms a plug. The plug probably moves laterally to allow the channel to open. The ring and the pore may move independently.</text>
</comment>
<dbReference type="PROSITE" id="PS00755">
    <property type="entry name" value="SECY_1"/>
    <property type="match status" value="1"/>
</dbReference>
<keyword evidence="6 10" id="KW-1133">Transmembrane helix</keyword>
<dbReference type="PROSITE" id="PS00756">
    <property type="entry name" value="SECY_2"/>
    <property type="match status" value="1"/>
</dbReference>
<evidence type="ECO:0000256" key="11">
    <source>
        <dbReference type="RuleBase" id="RU000537"/>
    </source>
</evidence>
<gene>
    <name evidence="10 14" type="primary">secY</name>
    <name evidence="14" type="ORF">GIY23_20130</name>
</gene>
<sequence>MLGAFRSALATPDLRRKILFTLGMVVLYRLGATIPSPGVSYPNIQQCIQEMEGGGQNVFSLLNLFSGGALLQLSVLSLGIMPYITASIIVQLLQVVIPRFEQLKKEGQSGQAKLTQYTRYLCIALALLQATGIVALAVRGQLFQNCSAEVIPDKSVLNLVTIVIVMTAGAGLLMWMGELITERGIGNGMSLLIFTSIAARIPAEGGSILNTHGGLVFAVVCAFAVAIIATVVYIEQAQRRIPVQYAKRMIGRRMYGGTSTYLPLKVNQAGIIPVIFGSSLLYLPQLLGQLAGNQDSWWARFIQTYIVDPSSWVHILLYMAMIVFFAYFYVSITFNPEERADEMKKFGGFIPGIRPGRPTAEYLSFVLSRITLPGALYLGIVAILPNFFLGLTGEGANQNFPFGGTAVLIMVNVGLDTVKQIESQLTQRNYEGFLR</sequence>
<keyword evidence="4 10" id="KW-0812">Transmembrane</keyword>
<keyword evidence="5 10" id="KW-0653">Protein transport</keyword>
<comment type="similarity">
    <text evidence="2 10 13">Belongs to the SecY/SEC61-alpha family.</text>
</comment>
<dbReference type="InterPro" id="IPR026593">
    <property type="entry name" value="SecY"/>
</dbReference>
<evidence type="ECO:0000256" key="8">
    <source>
        <dbReference type="ARBA" id="ARBA00023136"/>
    </source>
</evidence>
<keyword evidence="3 10" id="KW-0813">Transport</keyword>
<dbReference type="PIRSF" id="PIRSF004557">
    <property type="entry name" value="SecY"/>
    <property type="match status" value="1"/>
</dbReference>
<dbReference type="PANTHER" id="PTHR10906">
    <property type="entry name" value="SECY/SEC61-ALPHA FAMILY MEMBER"/>
    <property type="match status" value="1"/>
</dbReference>
<dbReference type="HAMAP" id="MF_01465">
    <property type="entry name" value="SecY"/>
    <property type="match status" value="1"/>
</dbReference>
<proteinExistence type="inferred from homology"/>
<dbReference type="InterPro" id="IPR030659">
    <property type="entry name" value="SecY_CS"/>
</dbReference>
<feature type="transmembrane region" description="Helical" evidence="10">
    <location>
        <begin position="311"/>
        <end position="330"/>
    </location>
</feature>
<reference evidence="15" key="1">
    <citation type="submission" date="2019-11" db="EMBL/GenBank/DDBJ databases">
        <title>The complete genome sequence of Saccharopolyspora sp. E2A.</title>
        <authorList>
            <person name="Zhang G."/>
        </authorList>
    </citation>
    <scope>NUCLEOTIDE SEQUENCE [LARGE SCALE GENOMIC DNA]</scope>
    <source>
        <strain evidence="15">E2A</strain>
    </source>
</reference>
<evidence type="ECO:0000256" key="9">
    <source>
        <dbReference type="ARBA" id="ARBA00039733"/>
    </source>
</evidence>
<evidence type="ECO:0000256" key="2">
    <source>
        <dbReference type="ARBA" id="ARBA00005751"/>
    </source>
</evidence>
<dbReference type="InterPro" id="IPR023201">
    <property type="entry name" value="SecY_dom_sf"/>
</dbReference>
<dbReference type="PRINTS" id="PR00303">
    <property type="entry name" value="SECYTRNLCASE"/>
</dbReference>
<dbReference type="RefSeq" id="WP_154078085.1">
    <property type="nucleotide sequence ID" value="NZ_CP045929.1"/>
</dbReference>
<feature type="transmembrane region" description="Helical" evidence="10">
    <location>
        <begin position="117"/>
        <end position="136"/>
    </location>
</feature>
<evidence type="ECO:0000256" key="7">
    <source>
        <dbReference type="ARBA" id="ARBA00023010"/>
    </source>
</evidence>
<feature type="transmembrane region" description="Helical" evidence="10">
    <location>
        <begin position="215"/>
        <end position="234"/>
    </location>
</feature>
<feature type="transmembrane region" description="Helical" evidence="10">
    <location>
        <begin position="69"/>
        <end position="96"/>
    </location>
</feature>
<evidence type="ECO:0000256" key="1">
    <source>
        <dbReference type="ARBA" id="ARBA00004141"/>
    </source>
</evidence>
<dbReference type="GO" id="GO:0043952">
    <property type="term" value="P:protein transport by the Sec complex"/>
    <property type="evidence" value="ECO:0007669"/>
    <property type="project" value="UniProtKB-UniRule"/>
</dbReference>
<dbReference type="Gene3D" id="1.10.3370.10">
    <property type="entry name" value="SecY subunit domain"/>
    <property type="match status" value="1"/>
</dbReference>
<evidence type="ECO:0000313" key="15">
    <source>
        <dbReference type="Proteomes" id="UP000371041"/>
    </source>
</evidence>
<keyword evidence="8 10" id="KW-0472">Membrane</keyword>
<evidence type="ECO:0000256" key="6">
    <source>
        <dbReference type="ARBA" id="ARBA00022989"/>
    </source>
</evidence>
<dbReference type="InterPro" id="IPR002208">
    <property type="entry name" value="SecY/SEC61-alpha"/>
</dbReference>
<dbReference type="Proteomes" id="UP000371041">
    <property type="component" value="Chromosome"/>
</dbReference>
<evidence type="ECO:0000256" key="10">
    <source>
        <dbReference type="HAMAP-Rule" id="MF_01465"/>
    </source>
</evidence>
<accession>A0A5Q3QC91</accession>
<name>A0A5Q3QC91_9PSEU</name>
<evidence type="ECO:0000256" key="12">
    <source>
        <dbReference type="RuleBase" id="RU003484"/>
    </source>
</evidence>
<dbReference type="FunFam" id="1.10.3370.10:FF:000001">
    <property type="entry name" value="Preprotein translocase subunit SecY"/>
    <property type="match status" value="1"/>
</dbReference>
<protein>
    <recommendedName>
        <fullName evidence="9 10">Protein translocase subunit SecY</fullName>
    </recommendedName>
</protein>
<evidence type="ECO:0000256" key="3">
    <source>
        <dbReference type="ARBA" id="ARBA00022448"/>
    </source>
</evidence>
<evidence type="ECO:0000313" key="14">
    <source>
        <dbReference type="EMBL" id="QGK71510.1"/>
    </source>
</evidence>
<keyword evidence="15" id="KW-1185">Reference proteome</keyword>
<dbReference type="SUPFAM" id="SSF103491">
    <property type="entry name" value="Preprotein translocase SecY subunit"/>
    <property type="match status" value="1"/>
</dbReference>
<dbReference type="Pfam" id="PF00344">
    <property type="entry name" value="SecY"/>
    <property type="match status" value="1"/>
</dbReference>